<dbReference type="EMBL" id="CP001721">
    <property type="protein sequence ID" value="ACV50628.1"/>
    <property type="molecule type" value="Genomic_DNA"/>
</dbReference>
<reference evidence="1 2" key="1">
    <citation type="journal article" date="2009" name="Stand. Genomic Sci.">
        <title>Complete genome sequence of Atopobium parvulum type strain (IPP 1246).</title>
        <authorList>
            <person name="Copeland A."/>
            <person name="Sikorski J."/>
            <person name="Lapidus A."/>
            <person name="Nolan M."/>
            <person name="Del Rio T.G."/>
            <person name="Lucas S."/>
            <person name="Chen F."/>
            <person name="Tice H."/>
            <person name="Pitluck S."/>
            <person name="Cheng J.F."/>
            <person name="Pukall R."/>
            <person name="Chertkov O."/>
            <person name="Brettin T."/>
            <person name="Han C."/>
            <person name="Detter J.C."/>
            <person name="Kuske C."/>
            <person name="Bruce D."/>
            <person name="Goodwin L."/>
            <person name="Ivanova N."/>
            <person name="Mavromatis K."/>
            <person name="Mikhailova N."/>
            <person name="Chen A."/>
            <person name="Palaniappan K."/>
            <person name="Chain P."/>
            <person name="Rohde M."/>
            <person name="Goker M."/>
            <person name="Bristow J."/>
            <person name="Eisen J.A."/>
            <person name="Markowitz V."/>
            <person name="Hugenholtz P."/>
            <person name="Kyrpides N.C."/>
            <person name="Klenk H.P."/>
            <person name="Detter J.C."/>
        </authorList>
    </citation>
    <scope>NUCLEOTIDE SEQUENCE [LARGE SCALE GENOMIC DNA]</scope>
    <source>
        <strain evidence="2">ATCC 33793 / DSM 20469 / CCUG 32760 / JCM 10300 / KCTC 3663 / VPI 0546 / 1246</strain>
    </source>
</reference>
<dbReference type="KEGG" id="apv:Apar_0194"/>
<proteinExistence type="predicted"/>
<gene>
    <name evidence="1" type="ordered locus">Apar_0194</name>
</gene>
<protein>
    <submittedName>
        <fullName evidence="1">Uncharacterized protein</fullName>
    </submittedName>
</protein>
<accession>C8W940</accession>
<dbReference type="HOGENOM" id="CLU_1444904_0_0_11"/>
<dbReference type="GeneID" id="84806893"/>
<dbReference type="RefSeq" id="WP_012808288.1">
    <property type="nucleotide sequence ID" value="NC_013203.1"/>
</dbReference>
<organism evidence="1 2">
    <name type="scientific">Lancefieldella parvula (strain ATCC 33793 / DSM 20469 / CCUG 32760 / JCM 10300 / KCTC 3663 / VPI 0546 / 1246)</name>
    <name type="common">Atopobium parvulum</name>
    <dbReference type="NCBI Taxonomy" id="521095"/>
    <lineage>
        <taxon>Bacteria</taxon>
        <taxon>Bacillati</taxon>
        <taxon>Actinomycetota</taxon>
        <taxon>Coriobacteriia</taxon>
        <taxon>Coriobacteriales</taxon>
        <taxon>Atopobiaceae</taxon>
        <taxon>Lancefieldella</taxon>
    </lineage>
</organism>
<evidence type="ECO:0000313" key="1">
    <source>
        <dbReference type="EMBL" id="ACV50628.1"/>
    </source>
</evidence>
<dbReference type="eggNOG" id="COG1396">
    <property type="taxonomic scope" value="Bacteria"/>
</dbReference>
<name>C8W940_LANP1</name>
<dbReference type="Proteomes" id="UP000000960">
    <property type="component" value="Chromosome"/>
</dbReference>
<sequence>MSIASALGAEAPRDALRLERAERVEVVTEKRPTLADDEHAHNVEPNPDFLGVQVLDEVGSREPFERRAVRVLLGKSLAAVLCDLAVDEDQVVLVTGDEVDDVAADSIRKIGVSGARGTLEVLFRYERELSLIPVVTEDGVAIAPDPKKEGSQKAVQTLKAWKRMRDQLASGEIDEGDYESWKARFMG</sequence>
<dbReference type="OrthoDB" id="3191804at2"/>
<dbReference type="AlphaFoldDB" id="C8W940"/>
<keyword evidence="2" id="KW-1185">Reference proteome</keyword>
<evidence type="ECO:0000313" key="2">
    <source>
        <dbReference type="Proteomes" id="UP000000960"/>
    </source>
</evidence>